<comment type="function">
    <text evidence="7">Component of the gamma-tubulin ring complex (gTuRC) which mediates microtubule nucleation. The gTuRC regulates the minus-end nucleation of alpha-beta tubulin heterodimers that grow into microtubule protafilaments, a critical step in centrosome duplication and spindle formation.</text>
</comment>
<dbReference type="PANTHER" id="PTHR19302">
    <property type="entry name" value="GAMMA TUBULIN COMPLEX PROTEIN"/>
    <property type="match status" value="1"/>
</dbReference>
<feature type="compositionally biased region" description="Polar residues" evidence="10">
    <location>
        <begin position="263"/>
        <end position="279"/>
    </location>
</feature>
<comment type="subcellular location">
    <subcellularLocation>
        <location evidence="1">Cytoplasm</location>
        <location evidence="1">Cytoskeleton</location>
        <location evidence="1">Microtubule organizing center</location>
        <location evidence="1">Centrosome</location>
    </subcellularLocation>
</comment>
<evidence type="ECO:0000259" key="11">
    <source>
        <dbReference type="Pfam" id="PF04130"/>
    </source>
</evidence>
<dbReference type="Gene3D" id="1.20.120.1900">
    <property type="entry name" value="Gamma-tubulin complex, C-terminal domain"/>
    <property type="match status" value="1"/>
</dbReference>
<dbReference type="GO" id="GO:0031122">
    <property type="term" value="P:cytoplasmic microtubule organization"/>
    <property type="evidence" value="ECO:0007669"/>
    <property type="project" value="TreeGrafter"/>
</dbReference>
<comment type="similarity">
    <text evidence="2">Belongs to the TUBGCP family.</text>
</comment>
<dbReference type="InterPro" id="IPR042241">
    <property type="entry name" value="GCP_C_sf"/>
</dbReference>
<evidence type="ECO:0000256" key="10">
    <source>
        <dbReference type="SAM" id="MobiDB-lite"/>
    </source>
</evidence>
<evidence type="ECO:0000256" key="2">
    <source>
        <dbReference type="ARBA" id="ARBA00010337"/>
    </source>
</evidence>
<organism evidence="14 15">
    <name type="scientific">Cyprinus carpio</name>
    <name type="common">Common carp</name>
    <dbReference type="NCBI Taxonomy" id="7962"/>
    <lineage>
        <taxon>Eukaryota</taxon>
        <taxon>Metazoa</taxon>
        <taxon>Chordata</taxon>
        <taxon>Craniata</taxon>
        <taxon>Vertebrata</taxon>
        <taxon>Euteleostomi</taxon>
        <taxon>Actinopterygii</taxon>
        <taxon>Neopterygii</taxon>
        <taxon>Teleostei</taxon>
        <taxon>Ostariophysi</taxon>
        <taxon>Cypriniformes</taxon>
        <taxon>Cyprinidae</taxon>
        <taxon>Cyprininae</taxon>
        <taxon>Cyprinus</taxon>
    </lineage>
</organism>
<evidence type="ECO:0000256" key="6">
    <source>
        <dbReference type="ARBA" id="ARBA00071901"/>
    </source>
</evidence>
<evidence type="ECO:0000256" key="3">
    <source>
        <dbReference type="ARBA" id="ARBA00022490"/>
    </source>
</evidence>
<dbReference type="GO" id="GO:0005874">
    <property type="term" value="C:microtubule"/>
    <property type="evidence" value="ECO:0007669"/>
    <property type="project" value="UniProtKB-KW"/>
</dbReference>
<feature type="domain" description="Gamma-tubulin complex component 6 N-terminal" evidence="13">
    <location>
        <begin position="32"/>
        <end position="348"/>
    </location>
</feature>
<comment type="subunit">
    <text evidence="8">Component of the gamma-tubulin ring complex (gTuRC) consisting of TUBGCP2, TUBGCP3, TUBGCP4, TUBGCP5 and TUBGCP6 and gamma-tubulin TUBG1 or TUBG2. TUBGCP2, TUBGCP3, TUBGCP4, TUBGCP5 and TUBGCP6 assemble in a 5:5:2:1:1 stoichiometry; each is associated with a gamma-tubulin, thereby arranging 14 gamma-tubulins in a helical manner. Gamma-tubulin at the first position is blocked by TUBGCP3 at the last position, allowing 13 protafilaments to grow into a microtubule. The gTuRC (via TUBGCP3 and TUBGCP6) interacts with ACTB and MZT1; the interactions form a luminal bridge that stabilizes the initial structure during complex assembly. The gTuRC (via TUBGCP2) interacts with MZT2A/MZT2B and CDK5RAP2 (via CM1 motif); the interactions play a role in gTuRC activation.</text>
</comment>
<evidence type="ECO:0000313" key="14">
    <source>
        <dbReference type="Ensembl" id="ENSCCRP00015119037.1"/>
    </source>
</evidence>
<evidence type="ECO:0000256" key="7">
    <source>
        <dbReference type="ARBA" id="ARBA00093416"/>
    </source>
</evidence>
<dbReference type="InterPro" id="IPR007259">
    <property type="entry name" value="GCP"/>
</dbReference>
<feature type="coiled-coil region" evidence="9">
    <location>
        <begin position="725"/>
        <end position="759"/>
    </location>
</feature>
<keyword evidence="4" id="KW-0493">Microtubule</keyword>
<dbReference type="Proteomes" id="UP000694700">
    <property type="component" value="Unplaced"/>
</dbReference>
<dbReference type="PANTHER" id="PTHR19302:SF70">
    <property type="entry name" value="GAMMA-TUBULIN COMPLEX COMPONENT 6"/>
    <property type="match status" value="1"/>
</dbReference>
<evidence type="ECO:0000256" key="9">
    <source>
        <dbReference type="SAM" id="Coils"/>
    </source>
</evidence>
<reference evidence="14" key="1">
    <citation type="submission" date="2025-08" db="UniProtKB">
        <authorList>
            <consortium name="Ensembl"/>
        </authorList>
    </citation>
    <scope>IDENTIFICATION</scope>
</reference>
<evidence type="ECO:0000256" key="4">
    <source>
        <dbReference type="ARBA" id="ARBA00022701"/>
    </source>
</evidence>
<dbReference type="GO" id="GO:0051321">
    <property type="term" value="P:meiotic cell cycle"/>
    <property type="evidence" value="ECO:0007669"/>
    <property type="project" value="TreeGrafter"/>
</dbReference>
<feature type="region of interest" description="Disordered" evidence="10">
    <location>
        <begin position="260"/>
        <end position="280"/>
    </location>
</feature>
<dbReference type="GO" id="GO:0007020">
    <property type="term" value="P:microtubule nucleation"/>
    <property type="evidence" value="ECO:0007669"/>
    <property type="project" value="InterPro"/>
</dbReference>
<dbReference type="InterPro" id="IPR040457">
    <property type="entry name" value="GCP_C"/>
</dbReference>
<dbReference type="GO" id="GO:0051011">
    <property type="term" value="F:microtubule minus-end binding"/>
    <property type="evidence" value="ECO:0007669"/>
    <property type="project" value="TreeGrafter"/>
</dbReference>
<keyword evidence="5" id="KW-0206">Cytoskeleton</keyword>
<feature type="domain" description="Gamma tubulin complex component protein N-terminal" evidence="12">
    <location>
        <begin position="357"/>
        <end position="617"/>
    </location>
</feature>
<accession>A0A8C2BGG2</accession>
<dbReference type="GO" id="GO:0051225">
    <property type="term" value="P:spindle assembly"/>
    <property type="evidence" value="ECO:0007669"/>
    <property type="project" value="TreeGrafter"/>
</dbReference>
<evidence type="ECO:0000259" key="13">
    <source>
        <dbReference type="Pfam" id="PF19340"/>
    </source>
</evidence>
<proteinExistence type="inferred from homology"/>
<evidence type="ECO:0000256" key="8">
    <source>
        <dbReference type="ARBA" id="ARBA00093551"/>
    </source>
</evidence>
<dbReference type="InterPro" id="IPR041470">
    <property type="entry name" value="GCP_N"/>
</dbReference>
<evidence type="ECO:0000259" key="12">
    <source>
        <dbReference type="Pfam" id="PF17681"/>
    </source>
</evidence>
<dbReference type="GO" id="GO:0000278">
    <property type="term" value="P:mitotic cell cycle"/>
    <property type="evidence" value="ECO:0007669"/>
    <property type="project" value="TreeGrafter"/>
</dbReference>
<evidence type="ECO:0000256" key="1">
    <source>
        <dbReference type="ARBA" id="ARBA00004300"/>
    </source>
</evidence>
<feature type="domain" description="Gamma tubulin complex component C-terminal" evidence="11">
    <location>
        <begin position="1268"/>
        <end position="1567"/>
    </location>
</feature>
<name>A0A8C2BGG2_CYPCA</name>
<sequence>MISGSITGLLGALCDCGLSGLSWKRRALGAASRESARRSLRKRAYGALLAGLFQDGSPKPPPNALANTPAHNKILMISFDLRVSGHNEEAERLEELLSQLQDGADSSGLSELDSVLELLVQLAGSVAPPPLSFSHDYMRRERPVQRRPPLGGYLSRDMQRLEERAWSLICGEEWGVFGGICRTLSIMDAPPGTGLLGLGRRQDTEERFERETRLSLFGALQHSRTADMDVRLDLPPVPSNADLTGLSIRVPLCLDQSDDEGFQSASNLTPDSQSETSPSPEIDVWEALRTFVPGRRRCWENIGCPPGQKDPPYLTEAGREAFDQLYRLWEGEMRNILSTQTPSPLLPLPLDCQSQLVKDVLNVLIGVSSVTFPLNEVTSVQFDVRPDICVSGTSPESVSRLLGELAQYGTHYLRLSRFSLSSTSQKGLVFQAFTGGLRRYLHYYRACVLSTPASLSLLTIACHFRKLGRQLRYLSELCCVDGIGGVGRAAFPVGVKLLSCLYNEAQSNCSNENHPVLLSLLKSSCEPYTRFVSDWVYSGVFRDVYKEFMIEVNEDYLTYRDKNFWTQGYTLISCDAEDCVPVFLKHIANDVYVCGKTINLLKICCPQHYIFWSDVPVPRIAVTFSLQEVEEIERDCAVYRGRMETIARHSAISREEKAMRTEQARQELINLVRVSAAKTLERIRGQKSEAQKRERFEELKQQLELDQEWRSAVRRKQQEDDFSYARELRDREQRLQALEEQLERRARQLSEAAARRELRAMWKVQRMKLDERRVNFLQQEQQNVQEGTTSIRTPNIHGLASDAHIRVGDHVSEVTTSIPTPNIHGHASDAHIRVGEHVSEVTTLIPMANIHGHASDAHIRVRKHVAEGTSVDPGANRHGHDSDAHIRVRKHVAEGTSVDPGANRHGHDSDAHIRVRKHVAEGTSVDPGANRHGHASDAHIRVGEHVSEVTNLLPTPNIHGHASDAHIRVGEHVSEVTNPLPTPNIHGHASDAHIRVGEHVSEVTNPIHTANIHGHASDAHIKVGEFVSDVASSQPRWSKYGHSSDSTLKVGCVMPYAAPSLTPLPGNPQPSPLPGSAYGHSSQSTLGIGCVVRGTETTRPSSLYSSAYGHSSDSALGMGCMVGGVVPGSLYGDRPPSKSDRTSEDAENLAIQGETALFSLDEGLSAWALGLGLSPKESPEDRYLLSLALQYQVEQYQDSYDSELLLQVTRGPNGLPVDPSLHRSTDATAVQLNEMMPLPVLMKHSVTTPLITQYAVVDYFFVELGVEKHFETLRHFLLMEDGEFALSLSDQLFEKLGSGQTPGELLTPLVLNSILNKALQYSVHGDSELAAHFTFALRYLPEIFHPHAPDSLNCLELRYKVDWPVNIVITDSCLNKYNRLFSFLLQLKHMVWSLRDVWFHLKRTALVKGAGRSAQFHQLQLYRHEMQHFVKVIQGYIANQILQVSWSEFTHKLSSANDLDAIHRTHAEYLNRAIFRGLLTEKAAPVMNIIHSIFSLILKFRGQLIAQPWELQQGEPVHPSFIAMQQSYNTFKYYSRFLFKVVTKLVDKGYQPHLEDFLLRINLNNYYKDS</sequence>
<evidence type="ECO:0000313" key="15">
    <source>
        <dbReference type="Proteomes" id="UP000694700"/>
    </source>
</evidence>
<keyword evidence="3" id="KW-0963">Cytoplasm</keyword>
<keyword evidence="9" id="KW-0175">Coiled coil</keyword>
<dbReference type="Pfam" id="PF17681">
    <property type="entry name" value="GCP_N_terminal"/>
    <property type="match status" value="1"/>
</dbReference>
<dbReference type="Ensembl" id="ENSCCRT00015122812.1">
    <property type="protein sequence ID" value="ENSCCRP00015119037.1"/>
    <property type="gene ID" value="ENSCCRG00015046881.1"/>
</dbReference>
<dbReference type="Pfam" id="PF04130">
    <property type="entry name" value="GCP_C_terminal"/>
    <property type="match status" value="1"/>
</dbReference>
<dbReference type="GO" id="GO:0000922">
    <property type="term" value="C:spindle pole"/>
    <property type="evidence" value="ECO:0007669"/>
    <property type="project" value="InterPro"/>
</dbReference>
<dbReference type="GO" id="GO:0043015">
    <property type="term" value="F:gamma-tubulin binding"/>
    <property type="evidence" value="ECO:0007669"/>
    <property type="project" value="InterPro"/>
</dbReference>
<evidence type="ECO:0000256" key="5">
    <source>
        <dbReference type="ARBA" id="ARBA00023212"/>
    </source>
</evidence>
<dbReference type="GO" id="GO:0005813">
    <property type="term" value="C:centrosome"/>
    <property type="evidence" value="ECO:0007669"/>
    <property type="project" value="UniProtKB-SubCell"/>
</dbReference>
<protein>
    <recommendedName>
        <fullName evidence="6">Gamma-tubulin complex component 6</fullName>
    </recommendedName>
</protein>
<dbReference type="FunFam" id="1.20.120.1900:FF:000004">
    <property type="entry name" value="gamma-tubulin complex component 6 isoform X1"/>
    <property type="match status" value="1"/>
</dbReference>
<dbReference type="GO" id="GO:0000930">
    <property type="term" value="C:gamma-tubulin complex"/>
    <property type="evidence" value="ECO:0007669"/>
    <property type="project" value="TreeGrafter"/>
</dbReference>
<dbReference type="Pfam" id="PF19340">
    <property type="entry name" value="GCP6_N"/>
    <property type="match status" value="1"/>
</dbReference>
<dbReference type="InterPro" id="IPR045818">
    <property type="entry name" value="GCP6_N"/>
</dbReference>